<accession>A0AAW8EVT3</accession>
<sequence>MQNAPTSARGTGRMVLITMAAVVVFVPALLAAWIGFIFLAERVDMDLTANEVFAWLIAAIVALVLWPITLRATRRQFWAQRQRKLGDPDPAKNVPGPPVPKVRIATGDLLGRVTVVILGALALLLISGSQEITTLLTLGIGAASSGPRSAWLLLQLAVFLLLFALFLPVLWLTDRTLKRVPPADPRRRALEIRQDWYLAAVTAWVACLVLGYLFAYLVLTRL</sequence>
<feature type="transmembrane region" description="Helical" evidence="1">
    <location>
        <begin position="196"/>
        <end position="219"/>
    </location>
</feature>
<protein>
    <recommendedName>
        <fullName evidence="4">Integral membrane protein</fullName>
    </recommendedName>
</protein>
<keyword evidence="3" id="KW-1185">Reference proteome</keyword>
<feature type="transmembrane region" description="Helical" evidence="1">
    <location>
        <begin position="149"/>
        <end position="172"/>
    </location>
</feature>
<feature type="transmembrane region" description="Helical" evidence="1">
    <location>
        <begin position="52"/>
        <end position="73"/>
    </location>
</feature>
<evidence type="ECO:0000313" key="2">
    <source>
        <dbReference type="EMBL" id="MDQ0647638.1"/>
    </source>
</evidence>
<evidence type="ECO:0000256" key="1">
    <source>
        <dbReference type="SAM" id="Phobius"/>
    </source>
</evidence>
<dbReference type="Proteomes" id="UP001244427">
    <property type="component" value="Unassembled WGS sequence"/>
</dbReference>
<dbReference type="EMBL" id="JAUSXV010000001">
    <property type="protein sequence ID" value="MDQ0647638.1"/>
    <property type="molecule type" value="Genomic_DNA"/>
</dbReference>
<evidence type="ECO:0008006" key="4">
    <source>
        <dbReference type="Google" id="ProtNLM"/>
    </source>
</evidence>
<keyword evidence="1" id="KW-0472">Membrane</keyword>
<dbReference type="RefSeq" id="WP_307295602.1">
    <property type="nucleotide sequence ID" value="NZ_JAUSXV010000001.1"/>
</dbReference>
<proteinExistence type="predicted"/>
<feature type="transmembrane region" description="Helical" evidence="1">
    <location>
        <begin position="109"/>
        <end position="129"/>
    </location>
</feature>
<comment type="caution">
    <text evidence="2">The sequence shown here is derived from an EMBL/GenBank/DDBJ whole genome shotgun (WGS) entry which is preliminary data.</text>
</comment>
<keyword evidence="1" id="KW-1133">Transmembrane helix</keyword>
<feature type="transmembrane region" description="Helical" evidence="1">
    <location>
        <begin position="12"/>
        <end position="40"/>
    </location>
</feature>
<name>A0AAW8EVT3_9MICO</name>
<dbReference type="AlphaFoldDB" id="A0AAW8EVT3"/>
<keyword evidence="1" id="KW-0812">Transmembrane</keyword>
<evidence type="ECO:0000313" key="3">
    <source>
        <dbReference type="Proteomes" id="UP001244427"/>
    </source>
</evidence>
<organism evidence="2 3">
    <name type="scientific">Microbacterium natoriense</name>
    <dbReference type="NCBI Taxonomy" id="284570"/>
    <lineage>
        <taxon>Bacteria</taxon>
        <taxon>Bacillati</taxon>
        <taxon>Actinomycetota</taxon>
        <taxon>Actinomycetes</taxon>
        <taxon>Micrococcales</taxon>
        <taxon>Microbacteriaceae</taxon>
        <taxon>Microbacterium</taxon>
    </lineage>
</organism>
<gene>
    <name evidence="2" type="ORF">QFZ53_001834</name>
</gene>
<reference evidence="2 3" key="1">
    <citation type="submission" date="2023-07" db="EMBL/GenBank/DDBJ databases">
        <title>Comparative genomics of wheat-associated soil bacteria to identify genetic determinants of phenazine resistance.</title>
        <authorList>
            <person name="Mouncey N."/>
        </authorList>
    </citation>
    <scope>NUCLEOTIDE SEQUENCE [LARGE SCALE GENOMIC DNA]</scope>
    <source>
        <strain evidence="2 3">W4I9-1</strain>
    </source>
</reference>